<dbReference type="AlphaFoldDB" id="A0A8H6QXM0"/>
<dbReference type="Proteomes" id="UP000654922">
    <property type="component" value="Unassembled WGS sequence"/>
</dbReference>
<feature type="compositionally biased region" description="Polar residues" evidence="1">
    <location>
        <begin position="30"/>
        <end position="40"/>
    </location>
</feature>
<accession>A0A8H6QXM0</accession>
<organism evidence="3 4">
    <name type="scientific">Aspergillus felis</name>
    <dbReference type="NCBI Taxonomy" id="1287682"/>
    <lineage>
        <taxon>Eukaryota</taxon>
        <taxon>Fungi</taxon>
        <taxon>Dikarya</taxon>
        <taxon>Ascomycota</taxon>
        <taxon>Pezizomycotina</taxon>
        <taxon>Eurotiomycetes</taxon>
        <taxon>Eurotiomycetidae</taxon>
        <taxon>Eurotiales</taxon>
        <taxon>Aspergillaceae</taxon>
        <taxon>Aspergillus</taxon>
        <taxon>Aspergillus subgen. Fumigati</taxon>
    </lineage>
</organism>
<dbReference type="EMBL" id="JACBAG010001812">
    <property type="protein sequence ID" value="KAF7181470.1"/>
    <property type="molecule type" value="Genomic_DNA"/>
</dbReference>
<dbReference type="EMBL" id="JACBAE010001400">
    <property type="protein sequence ID" value="KAF7155846.1"/>
    <property type="molecule type" value="Genomic_DNA"/>
</dbReference>
<name>A0A8H6QXM0_9EURO</name>
<dbReference type="Proteomes" id="UP000641853">
    <property type="component" value="Unassembled WGS sequence"/>
</dbReference>
<feature type="region of interest" description="Disordered" evidence="1">
    <location>
        <begin position="30"/>
        <end position="61"/>
    </location>
</feature>
<sequence>MPLNFLNATRTLGARQRKWYRDIPHQAFSSIPPATTSPICPSQMEKHTRPPAPFPPVQRLSPRRPDWSPWHNMADSIERDLHEGGLRAWGFVIYRCTYQSNTAWIEFMRRLLANTKDTLEGSCGLDLLDNLALTVIEDSGCLDGATTAVIRQHFQQWVATAEQEEPDTPSPRVQLSQRYRYCLQITQDVLDSVLIDEEKGGIVRHIRRDWEEYDPYDHGERIEDEEEAIEGCTLENVGWMKVPFDGVMVYPWYYLRGGGWATEYRRPPEIAFSYC</sequence>
<comment type="caution">
    <text evidence="3">The sequence shown here is derived from an EMBL/GenBank/DDBJ whole genome shotgun (WGS) entry which is preliminary data.</text>
</comment>
<protein>
    <submittedName>
        <fullName evidence="3">Uncharacterized protein</fullName>
    </submittedName>
</protein>
<reference evidence="3" key="1">
    <citation type="submission" date="2020-06" db="EMBL/GenBank/DDBJ databases">
        <title>Draft genome sequences of strains closely related to Aspergillus parafelis and Aspergillus hiratsukae.</title>
        <authorList>
            <person name="Dos Santos R.A.C."/>
            <person name="Rivero-Menendez O."/>
            <person name="Steenwyk J.L."/>
            <person name="Mead M.E."/>
            <person name="Goldman G.H."/>
            <person name="Alastruey-Izquierdo A."/>
            <person name="Rokas A."/>
        </authorList>
    </citation>
    <scope>NUCLEOTIDE SEQUENCE</scope>
    <source>
        <strain evidence="2">CNM-CM5623</strain>
        <strain evidence="3">CNM-CM7691</strain>
    </source>
</reference>
<proteinExistence type="predicted"/>
<keyword evidence="4" id="KW-1185">Reference proteome</keyword>
<dbReference type="OrthoDB" id="4424523at2759"/>
<evidence type="ECO:0000256" key="1">
    <source>
        <dbReference type="SAM" id="MobiDB-lite"/>
    </source>
</evidence>
<gene>
    <name evidence="2" type="ORF">CNMCM5623_008726</name>
    <name evidence="3" type="ORF">CNMCM7691_000688</name>
</gene>
<evidence type="ECO:0000313" key="4">
    <source>
        <dbReference type="Proteomes" id="UP000641853"/>
    </source>
</evidence>
<evidence type="ECO:0000313" key="3">
    <source>
        <dbReference type="EMBL" id="KAF7181470.1"/>
    </source>
</evidence>
<evidence type="ECO:0000313" key="2">
    <source>
        <dbReference type="EMBL" id="KAF7155846.1"/>
    </source>
</evidence>